<dbReference type="Pfam" id="PF00132">
    <property type="entry name" value="Hexapep"/>
    <property type="match status" value="2"/>
</dbReference>
<accession>M7NZ74</accession>
<dbReference type="EMBL" id="APHR01000006">
    <property type="protein sequence ID" value="EMR14133.1"/>
    <property type="molecule type" value="Genomic_DNA"/>
</dbReference>
<dbReference type="eggNOG" id="COG1044">
    <property type="taxonomic scope" value="Bacteria"/>
</dbReference>
<evidence type="ECO:0000256" key="4">
    <source>
        <dbReference type="ARBA" id="ARBA00022737"/>
    </source>
</evidence>
<evidence type="ECO:0000256" key="1">
    <source>
        <dbReference type="ARBA" id="ARBA00022516"/>
    </source>
</evidence>
<keyword evidence="3 7" id="KW-0808">Transferase</keyword>
<dbReference type="RefSeq" id="WP_009725339.1">
    <property type="nucleotide sequence ID" value="NZ_APHR01000006.1"/>
</dbReference>
<dbReference type="PANTHER" id="PTHR43378:SF2">
    <property type="entry name" value="UDP-3-O-ACYLGLUCOSAMINE N-ACYLTRANSFERASE 1, MITOCHONDRIAL-RELATED"/>
    <property type="match status" value="1"/>
</dbReference>
<dbReference type="NCBIfam" id="NF002060">
    <property type="entry name" value="PRK00892.1"/>
    <property type="match status" value="1"/>
</dbReference>
<dbReference type="GO" id="GO:0009245">
    <property type="term" value="P:lipid A biosynthetic process"/>
    <property type="evidence" value="ECO:0007669"/>
    <property type="project" value="UniProtKB-UniRule"/>
</dbReference>
<dbReference type="NCBIfam" id="TIGR01853">
    <property type="entry name" value="lipid_A_lpxD"/>
    <property type="match status" value="1"/>
</dbReference>
<feature type="domain" description="UDP-3-O-[3-hydroxymyristoyl] glucosamine N-acyltransferase non-repeat region" evidence="8">
    <location>
        <begin position="21"/>
        <end position="87"/>
    </location>
</feature>
<comment type="function">
    <text evidence="7">Catalyzes the N-acylation of UDP-3-O-acylglucosamine using 3-hydroxyacyl-ACP as the acyl donor. Is involved in the biosynthesis of lipid A, a phosphorylated glycolipid that anchors the lipopolysaccharide to the outer membrane of the cell.</text>
</comment>
<dbReference type="Gene3D" id="1.20.5.170">
    <property type="match status" value="1"/>
</dbReference>
<dbReference type="InterPro" id="IPR020573">
    <property type="entry name" value="UDP_GlcNAc_AcTrfase_non-rep"/>
</dbReference>
<keyword evidence="5 7" id="KW-0443">Lipid metabolism</keyword>
<sequence length="340" mass="35456">MSWTLAELAKHVDAEIRGDADCIIDGVATLSSASSSKISFLANSKYRKFLSHCQAGAVLVTEADAAAVEGNALVVKDPYVAYAKIASFLFPAKTVVAGVHPTAWLDPRSHVHDSAQIGAHVFIDADVTIAENVEIGPGCVIQQGVTIGAGSRLVANVTLCHGVSIGHRVILHPGVVIGADGFGIANDNGRWINVPQLGSVEIGDDVEIGANTTIDRGAIENTVIGHGVKLDNQIQVGHNCRIGNNTVIAGCVGIAGSTLIGADCAIGGGAGLGGHLSIADGVQLTGMTMVTKSITEAGVYSSGIPAEPTKQWHKNVVRYRQMESLHQRVRELEQLLNNQD</sequence>
<dbReference type="Gene3D" id="3.40.1390.10">
    <property type="entry name" value="MurE/MurF, N-terminal domain"/>
    <property type="match status" value="1"/>
</dbReference>
<keyword evidence="1 7" id="KW-0444">Lipid biosynthesis</keyword>
<dbReference type="UniPathway" id="UPA00973"/>
<dbReference type="STRING" id="1286106.MPL1_01423"/>
<dbReference type="InterPro" id="IPR001451">
    <property type="entry name" value="Hexapep"/>
</dbReference>
<protein>
    <recommendedName>
        <fullName evidence="7">UDP-3-O-acylglucosamine N-acyltransferase</fullName>
        <ecNumber evidence="7">2.3.1.191</ecNumber>
    </recommendedName>
</protein>
<evidence type="ECO:0000256" key="6">
    <source>
        <dbReference type="ARBA" id="ARBA00023315"/>
    </source>
</evidence>
<dbReference type="GO" id="GO:0103118">
    <property type="term" value="F:UDP-3-O-[(3R)-3-hydroxyacyl]-glucosamine N-acyltransferase activity"/>
    <property type="evidence" value="ECO:0007669"/>
    <property type="project" value="UniProtKB-EC"/>
</dbReference>
<gene>
    <name evidence="7 9" type="primary">lpxD</name>
    <name evidence="9" type="ORF">MPL1_01423</name>
</gene>
<dbReference type="EC" id="2.3.1.191" evidence="7"/>
<comment type="similarity">
    <text evidence="7">Belongs to the transferase hexapeptide repeat family. LpxD subfamily.</text>
</comment>
<evidence type="ECO:0000256" key="7">
    <source>
        <dbReference type="HAMAP-Rule" id="MF_00523"/>
    </source>
</evidence>
<keyword evidence="6 7" id="KW-0012">Acyltransferase</keyword>
<dbReference type="GO" id="GO:0016410">
    <property type="term" value="F:N-acyltransferase activity"/>
    <property type="evidence" value="ECO:0007669"/>
    <property type="project" value="InterPro"/>
</dbReference>
<evidence type="ECO:0000313" key="10">
    <source>
        <dbReference type="Proteomes" id="UP000012019"/>
    </source>
</evidence>
<name>M7NZ74_9GAMM</name>
<comment type="pathway">
    <text evidence="7">Bacterial outer membrane biogenesis; LPS lipid A biosynthesis.</text>
</comment>
<dbReference type="OrthoDB" id="9784739at2"/>
<dbReference type="PANTHER" id="PTHR43378">
    <property type="entry name" value="UDP-3-O-ACYLGLUCOSAMINE N-ACYLTRANSFERASE"/>
    <property type="match status" value="1"/>
</dbReference>
<organism evidence="9 10">
    <name type="scientific">Methylophaga lonarensis MPL</name>
    <dbReference type="NCBI Taxonomy" id="1286106"/>
    <lineage>
        <taxon>Bacteria</taxon>
        <taxon>Pseudomonadati</taxon>
        <taxon>Pseudomonadota</taxon>
        <taxon>Gammaproteobacteria</taxon>
        <taxon>Thiotrichales</taxon>
        <taxon>Piscirickettsiaceae</taxon>
        <taxon>Methylophaga</taxon>
    </lineage>
</organism>
<dbReference type="SUPFAM" id="SSF51161">
    <property type="entry name" value="Trimeric LpxA-like enzymes"/>
    <property type="match status" value="1"/>
</dbReference>
<dbReference type="PATRIC" id="fig|1286106.3.peg.288"/>
<evidence type="ECO:0000256" key="5">
    <source>
        <dbReference type="ARBA" id="ARBA00023098"/>
    </source>
</evidence>
<evidence type="ECO:0000256" key="3">
    <source>
        <dbReference type="ARBA" id="ARBA00022679"/>
    </source>
</evidence>
<dbReference type="InterPro" id="IPR011004">
    <property type="entry name" value="Trimer_LpxA-like_sf"/>
</dbReference>
<evidence type="ECO:0000259" key="8">
    <source>
        <dbReference type="Pfam" id="PF04613"/>
    </source>
</evidence>
<proteinExistence type="inferred from homology"/>
<dbReference type="InterPro" id="IPR007691">
    <property type="entry name" value="LpxD"/>
</dbReference>
<dbReference type="GO" id="GO:0016020">
    <property type="term" value="C:membrane"/>
    <property type="evidence" value="ECO:0007669"/>
    <property type="project" value="GOC"/>
</dbReference>
<dbReference type="CDD" id="cd03352">
    <property type="entry name" value="LbH_LpxD"/>
    <property type="match status" value="1"/>
</dbReference>
<comment type="subunit">
    <text evidence="7">Homotrimer.</text>
</comment>
<dbReference type="Gene3D" id="2.160.10.10">
    <property type="entry name" value="Hexapeptide repeat proteins"/>
    <property type="match status" value="1"/>
</dbReference>
<dbReference type="AlphaFoldDB" id="M7NZ74"/>
<feature type="active site" description="Proton acceptor" evidence="7">
    <location>
        <position position="238"/>
    </location>
</feature>
<dbReference type="HAMAP" id="MF_00523">
    <property type="entry name" value="LpxD"/>
    <property type="match status" value="1"/>
</dbReference>
<keyword evidence="10" id="KW-1185">Reference proteome</keyword>
<evidence type="ECO:0000256" key="2">
    <source>
        <dbReference type="ARBA" id="ARBA00022556"/>
    </source>
</evidence>
<evidence type="ECO:0000313" key="9">
    <source>
        <dbReference type="EMBL" id="EMR14133.1"/>
    </source>
</evidence>
<dbReference type="Pfam" id="PF04613">
    <property type="entry name" value="LpxD"/>
    <property type="match status" value="1"/>
</dbReference>
<reference evidence="9 10" key="1">
    <citation type="journal article" date="2013" name="Genome Announc.">
        <title>Draft Genome Sequence of Methylophaga lonarensis MPLT, a Haloalkaliphilic (Non-Methane-Utilizing) Methylotroph.</title>
        <authorList>
            <person name="Shetty S.A."/>
            <person name="Marathe N.P."/>
            <person name="Munot H."/>
            <person name="Antony C.P."/>
            <person name="Dhotre D.P."/>
            <person name="Murrell J.C."/>
            <person name="Shouche Y.S."/>
        </authorList>
    </citation>
    <scope>NUCLEOTIDE SEQUENCE [LARGE SCALE GENOMIC DNA]</scope>
    <source>
        <strain evidence="9 10">MPL</strain>
    </source>
</reference>
<keyword evidence="2 7" id="KW-0441">Lipid A biosynthesis</keyword>
<dbReference type="Proteomes" id="UP000012019">
    <property type="component" value="Unassembled WGS sequence"/>
</dbReference>
<comment type="catalytic activity">
    <reaction evidence="7">
        <text>a UDP-3-O-[(3R)-3-hydroxyacyl]-alpha-D-glucosamine + a (3R)-hydroxyacyl-[ACP] = a UDP-2-N,3-O-bis[(3R)-3-hydroxyacyl]-alpha-D-glucosamine + holo-[ACP] + H(+)</text>
        <dbReference type="Rhea" id="RHEA:53836"/>
        <dbReference type="Rhea" id="RHEA-COMP:9685"/>
        <dbReference type="Rhea" id="RHEA-COMP:9945"/>
        <dbReference type="ChEBI" id="CHEBI:15378"/>
        <dbReference type="ChEBI" id="CHEBI:64479"/>
        <dbReference type="ChEBI" id="CHEBI:78827"/>
        <dbReference type="ChEBI" id="CHEBI:137740"/>
        <dbReference type="ChEBI" id="CHEBI:137748"/>
        <dbReference type="EC" id="2.3.1.191"/>
    </reaction>
</comment>
<keyword evidence="4 7" id="KW-0677">Repeat</keyword>
<comment type="caution">
    <text evidence="9">The sequence shown here is derived from an EMBL/GenBank/DDBJ whole genome shotgun (WGS) entry which is preliminary data.</text>
</comment>